<feature type="transmembrane region" description="Helical" evidence="1">
    <location>
        <begin position="490"/>
        <end position="507"/>
    </location>
</feature>
<feature type="transmembrane region" description="Helical" evidence="1">
    <location>
        <begin position="432"/>
        <end position="453"/>
    </location>
</feature>
<dbReference type="InterPro" id="IPR046283">
    <property type="entry name" value="DUF6320"/>
</dbReference>
<keyword evidence="3" id="KW-1185">Reference proteome</keyword>
<dbReference type="Gene3D" id="3.30.559.10">
    <property type="entry name" value="Chloramphenicol acetyltransferase-like domain"/>
    <property type="match status" value="1"/>
</dbReference>
<keyword evidence="1" id="KW-0812">Transmembrane</keyword>
<dbReference type="Gene3D" id="3.30.559.30">
    <property type="entry name" value="Nonribosomal peptide synthetase, condensation domain"/>
    <property type="match status" value="1"/>
</dbReference>
<evidence type="ECO:0000313" key="3">
    <source>
        <dbReference type="Proteomes" id="UP000184301"/>
    </source>
</evidence>
<gene>
    <name evidence="2" type="ORF">SAMN02745243_02473</name>
</gene>
<feature type="transmembrane region" description="Helical" evidence="1">
    <location>
        <begin position="571"/>
        <end position="591"/>
    </location>
</feature>
<feature type="transmembrane region" description="Helical" evidence="1">
    <location>
        <begin position="513"/>
        <end position="533"/>
    </location>
</feature>
<dbReference type="InterPro" id="IPR052058">
    <property type="entry name" value="Alcohol_O-acetyltransferase"/>
</dbReference>
<accession>A0A1M6QNW3</accession>
<organism evidence="2 3">
    <name type="scientific">Hespellia stercorisuis DSM 15480</name>
    <dbReference type="NCBI Taxonomy" id="1121950"/>
    <lineage>
        <taxon>Bacteria</taxon>
        <taxon>Bacillati</taxon>
        <taxon>Bacillota</taxon>
        <taxon>Clostridia</taxon>
        <taxon>Lachnospirales</taxon>
        <taxon>Lachnospiraceae</taxon>
        <taxon>Hespellia</taxon>
    </lineage>
</organism>
<sequence>MRQSKRAYWRKLDNAAKLFPATSNERDTRVFRFYCELRETIVEELLQKAVDKTLKKYPVFLSVMRKGLFWHYLEKSELRPVVREENKEPCSNIYVKDKKSLLFEVTYYKKRINFEVYHALTDGTGATEFLRELVKNYLVIAHAEEELADMPLLTKEITVADQEDDGFNKYYSKKGSAGKQKKKKAFQIKRPNKEFGELQVTEATMSVGQLLKRSRELGVSMTVLLSTVFLCAIHEEMTKLQEHKPVVLMVPVNLRKFFPSSSMLNFFWWIEPFYQFGGEDDSFEAVLAHVKTFFKEELTQEKISENMNTLISLEHHPILRLAPLELKNLCINAGARFSERDTTAIFSNMSVVSMPEVYEPYIRRFGVFTSTPKVELCMCSFRDTITLGFTSRHDSTNIQRNFFRILSELGVDSVIEEPEYPPERHERSIGAMFFKGFSFACLVLIVAAVAVDVCLKMKFHWPLWAAGGVASMWMALAIGFSKRHNLLKNAMWQLIAVPVMCILWDVFTGWKGWSIDYVLPAVCVLVQLSMFIISRLQSHTAREYMIYYVMASGYGIVVPLVLMLVHCVSLTFPSVICIGVSFIMLMALVIFKGRELKEEMQKKFHL</sequence>
<keyword evidence="1" id="KW-0472">Membrane</keyword>
<feature type="transmembrane region" description="Helical" evidence="1">
    <location>
        <begin position="459"/>
        <end position="478"/>
    </location>
</feature>
<dbReference type="OrthoDB" id="4876345at2"/>
<keyword evidence="1" id="KW-1133">Transmembrane helix</keyword>
<dbReference type="STRING" id="1121950.SAMN02745243_02473"/>
<dbReference type="EMBL" id="FQZY01000036">
    <property type="protein sequence ID" value="SHK21972.1"/>
    <property type="molecule type" value="Genomic_DNA"/>
</dbReference>
<feature type="transmembrane region" description="Helical" evidence="1">
    <location>
        <begin position="545"/>
        <end position="565"/>
    </location>
</feature>
<dbReference type="AlphaFoldDB" id="A0A1M6QNW3"/>
<reference evidence="2 3" key="1">
    <citation type="submission" date="2016-11" db="EMBL/GenBank/DDBJ databases">
        <authorList>
            <person name="Jaros S."/>
            <person name="Januszkiewicz K."/>
            <person name="Wedrychowicz H."/>
        </authorList>
    </citation>
    <scope>NUCLEOTIDE SEQUENCE [LARGE SCALE GENOMIC DNA]</scope>
    <source>
        <strain evidence="2 3">DSM 15480</strain>
    </source>
</reference>
<proteinExistence type="predicted"/>
<dbReference type="PANTHER" id="PTHR28037">
    <property type="entry name" value="ALCOHOL O-ACETYLTRANSFERASE 1-RELATED"/>
    <property type="match status" value="1"/>
</dbReference>
<dbReference type="PANTHER" id="PTHR28037:SF1">
    <property type="entry name" value="ALCOHOL O-ACETYLTRANSFERASE 1-RELATED"/>
    <property type="match status" value="1"/>
</dbReference>
<protein>
    <submittedName>
        <fullName evidence="2">Uncharacterized protein, contains a NRPS condensation (Elongation) domain</fullName>
    </submittedName>
</protein>
<name>A0A1M6QNW3_9FIRM</name>
<evidence type="ECO:0000313" key="2">
    <source>
        <dbReference type="EMBL" id="SHK21972.1"/>
    </source>
</evidence>
<dbReference type="Proteomes" id="UP000184301">
    <property type="component" value="Unassembled WGS sequence"/>
</dbReference>
<dbReference type="Pfam" id="PF19845">
    <property type="entry name" value="DUF6320"/>
    <property type="match status" value="1"/>
</dbReference>
<evidence type="ECO:0000256" key="1">
    <source>
        <dbReference type="SAM" id="Phobius"/>
    </source>
</evidence>
<dbReference type="RefSeq" id="WP_073110894.1">
    <property type="nucleotide sequence ID" value="NZ_FQZY01000036.1"/>
</dbReference>
<dbReference type="InterPro" id="IPR023213">
    <property type="entry name" value="CAT-like_dom_sf"/>
</dbReference>